<evidence type="ECO:0000256" key="1">
    <source>
        <dbReference type="SAM" id="MobiDB-lite"/>
    </source>
</evidence>
<organism evidence="2 3">
    <name type="scientific">Galerina marginata (strain CBS 339.88)</name>
    <dbReference type="NCBI Taxonomy" id="685588"/>
    <lineage>
        <taxon>Eukaryota</taxon>
        <taxon>Fungi</taxon>
        <taxon>Dikarya</taxon>
        <taxon>Basidiomycota</taxon>
        <taxon>Agaricomycotina</taxon>
        <taxon>Agaricomycetes</taxon>
        <taxon>Agaricomycetidae</taxon>
        <taxon>Agaricales</taxon>
        <taxon>Agaricineae</taxon>
        <taxon>Strophariaceae</taxon>
        <taxon>Galerina</taxon>
    </lineage>
</organism>
<feature type="compositionally biased region" description="Pro residues" evidence="1">
    <location>
        <begin position="349"/>
        <end position="364"/>
    </location>
</feature>
<proteinExistence type="predicted"/>
<dbReference type="STRING" id="685588.A0A067T7G4"/>
<feature type="compositionally biased region" description="Low complexity" evidence="1">
    <location>
        <begin position="442"/>
        <end position="481"/>
    </location>
</feature>
<feature type="non-terminal residue" evidence="2">
    <location>
        <position position="1"/>
    </location>
</feature>
<accession>A0A067T7G4</accession>
<sequence length="623" mass="69094">SDMPARAVFQGQRTEFLEKQRANYAEALKDGSKDDFLKEVVRRFFKRFPIELGMDGEPTEDQLKAVDDSKPDQELPIPNAKEMSPEEYRVALKTYEERKDFITRRTAQIARWFAYRHEKELGVTKEIDLDDPITVLTCRLTGASSFKPRKPVANNMVDINMRQEVVRALFKELPSADRGFWNLRAEQEHRRLLRQWEETIQRPASTDPEARQQCIDGITGFMQPILDLVFEFTGMPTTFMMGGPEPADKGRLNIISLHSGSVQGPVKMNFGEAEQAGYKEHVVPVFSRFLRKCFTREDCRAAALPSGAASLLAIIGDHSINYDRAVPDLDPRPVTAVPRPLTPGNDRPSCPPSAPPSPSSPRPASPAIGAEAPPINPSSNQATRALPPDARQAEDASGNDSGSKRRRPSDKENKGSSRKRKNMPDKEDDLPSKRIKPSGHGTPFPSSSASLPPIPSSSSSIPSSSTPSTSTSTPSTSTPATESVLPLPSSLPKDCQPAVKNTLDLVKRTPLGVRWDRLVDLWLRFEGSYEFEGSSRLSTTSRPSLIGEWVRRARVPTYSPSIDTGEFGAEFWAPGTNGWPNIVAALFFWGRAHYLANQSTSSWKLAVKDVIWVLENLCQLRSA</sequence>
<feature type="region of interest" description="Disordered" evidence="1">
    <location>
        <begin position="56"/>
        <end position="79"/>
    </location>
</feature>
<keyword evidence="3" id="KW-1185">Reference proteome</keyword>
<dbReference type="HOGENOM" id="CLU_015055_0_0_1"/>
<dbReference type="EMBL" id="KL142374">
    <property type="protein sequence ID" value="KDR79066.1"/>
    <property type="molecule type" value="Genomic_DNA"/>
</dbReference>
<reference evidence="3" key="1">
    <citation type="journal article" date="2014" name="Proc. Natl. Acad. Sci. U.S.A.">
        <title>Extensive sampling of basidiomycete genomes demonstrates inadequacy of the white-rot/brown-rot paradigm for wood decay fungi.</title>
        <authorList>
            <person name="Riley R."/>
            <person name="Salamov A.A."/>
            <person name="Brown D.W."/>
            <person name="Nagy L.G."/>
            <person name="Floudas D."/>
            <person name="Held B.W."/>
            <person name="Levasseur A."/>
            <person name="Lombard V."/>
            <person name="Morin E."/>
            <person name="Otillar R."/>
            <person name="Lindquist E.A."/>
            <person name="Sun H."/>
            <person name="LaButti K.M."/>
            <person name="Schmutz J."/>
            <person name="Jabbour D."/>
            <person name="Luo H."/>
            <person name="Baker S.E."/>
            <person name="Pisabarro A.G."/>
            <person name="Walton J.D."/>
            <person name="Blanchette R.A."/>
            <person name="Henrissat B."/>
            <person name="Martin F."/>
            <person name="Cullen D."/>
            <person name="Hibbett D.S."/>
            <person name="Grigoriev I.V."/>
        </authorList>
    </citation>
    <scope>NUCLEOTIDE SEQUENCE [LARGE SCALE GENOMIC DNA]</scope>
    <source>
        <strain evidence="3">CBS 339.88</strain>
    </source>
</reference>
<feature type="compositionally biased region" description="Basic and acidic residues" evidence="1">
    <location>
        <begin position="422"/>
        <end position="432"/>
    </location>
</feature>
<evidence type="ECO:0000313" key="2">
    <source>
        <dbReference type="EMBL" id="KDR79066.1"/>
    </source>
</evidence>
<gene>
    <name evidence="2" type="ORF">GALMADRAFT_64225</name>
</gene>
<feature type="compositionally biased region" description="Basic and acidic residues" evidence="1">
    <location>
        <begin position="61"/>
        <end position="73"/>
    </location>
</feature>
<dbReference type="OrthoDB" id="2803783at2759"/>
<dbReference type="Proteomes" id="UP000027222">
    <property type="component" value="Unassembled WGS sequence"/>
</dbReference>
<name>A0A067T7G4_GALM3</name>
<feature type="region of interest" description="Disordered" evidence="1">
    <location>
        <begin position="324"/>
        <end position="494"/>
    </location>
</feature>
<evidence type="ECO:0000313" key="3">
    <source>
        <dbReference type="Proteomes" id="UP000027222"/>
    </source>
</evidence>
<dbReference type="AlphaFoldDB" id="A0A067T7G4"/>
<protein>
    <submittedName>
        <fullName evidence="2">Uncharacterized protein</fullName>
    </submittedName>
</protein>